<keyword evidence="1" id="KW-0812">Transmembrane</keyword>
<keyword evidence="1" id="KW-0472">Membrane</keyword>
<evidence type="ECO:0000313" key="4">
    <source>
        <dbReference type="EMBL" id="HEB13830.1"/>
    </source>
</evidence>
<proteinExistence type="predicted"/>
<dbReference type="InterPro" id="IPR021416">
    <property type="entry name" value="DUF3048_N"/>
</dbReference>
<feature type="transmembrane region" description="Helical" evidence="1">
    <location>
        <begin position="24"/>
        <end position="44"/>
    </location>
</feature>
<dbReference type="InterPro" id="IPR035328">
    <property type="entry name" value="DUF3048_C"/>
</dbReference>
<reference evidence="4" key="1">
    <citation type="journal article" date="2020" name="mSystems">
        <title>Genome- and Community-Level Interaction Insights into Carbon Utilization and Element Cycling Functions of Hydrothermarchaeota in Hydrothermal Sediment.</title>
        <authorList>
            <person name="Zhou Z."/>
            <person name="Liu Y."/>
            <person name="Xu W."/>
            <person name="Pan J."/>
            <person name="Luo Z.H."/>
            <person name="Li M."/>
        </authorList>
    </citation>
    <scope>NUCLEOTIDE SEQUENCE [LARGE SCALE GENOMIC DNA]</scope>
    <source>
        <strain evidence="4">HyVt-365</strain>
    </source>
</reference>
<name>A0A7C1NK21_UNCKA</name>
<dbReference type="Gene3D" id="3.50.90.10">
    <property type="entry name" value="YerB-like"/>
    <property type="match status" value="1"/>
</dbReference>
<accession>A0A7C1NK21</accession>
<keyword evidence="1" id="KW-1133">Transmembrane helix</keyword>
<feature type="domain" description="DUF3048" evidence="2">
    <location>
        <begin position="89"/>
        <end position="173"/>
    </location>
</feature>
<organism evidence="4">
    <name type="scientific">candidate division WWE3 bacterium</name>
    <dbReference type="NCBI Taxonomy" id="2053526"/>
    <lineage>
        <taxon>Bacteria</taxon>
        <taxon>Katanobacteria</taxon>
    </lineage>
</organism>
<dbReference type="Pfam" id="PF11258">
    <property type="entry name" value="DUF3048"/>
    <property type="match status" value="1"/>
</dbReference>
<gene>
    <name evidence="4" type="ORF">ENI09_00255</name>
</gene>
<sequence length="384" mass="43851">MKVRKRFHKVQFRLKRWLGTHRRGVGLTFWFLLFTVFGGAYYFLSQYYSLPIINPLGTLGGEPFIALSDPVKKEVLHPITGVYYSNEAAKSWQGRRPLTVMIDNHQLARPYLYGLQKADVIYEAVAEGGITRFLAVFHSKNVGKIGPVRSARVYYMSWALEFPAYYAHVGGAAAPGPANIHSFIAQYNVLSLNQFRLGASTYSFGGNVLLPGGGILSHINYTSTSKLWSAGEKLYSGTNKLPKFAQWDFKADRPYDERPESQSFKFNFWYLPAYEVQWKYNRDTNSYLRWQGGKKHVDKATKKQLSAKNVVLTYMTERSAGDGTSHRLYTVTGEGNAVLYRDGRKVSATWKRKSLSARMKFYERGTNKELKFNRGLTWIEIVSK</sequence>
<evidence type="ECO:0000259" key="2">
    <source>
        <dbReference type="Pfam" id="PF11258"/>
    </source>
</evidence>
<protein>
    <submittedName>
        <fullName evidence="4">DUF3048 domain-containing protein</fullName>
    </submittedName>
</protein>
<dbReference type="Pfam" id="PF17479">
    <property type="entry name" value="DUF3048_C"/>
    <property type="match status" value="1"/>
</dbReference>
<evidence type="ECO:0000259" key="3">
    <source>
        <dbReference type="Pfam" id="PF17479"/>
    </source>
</evidence>
<dbReference type="AlphaFoldDB" id="A0A7C1NK21"/>
<evidence type="ECO:0000256" key="1">
    <source>
        <dbReference type="SAM" id="Phobius"/>
    </source>
</evidence>
<feature type="domain" description="DUF3048" evidence="3">
    <location>
        <begin position="274"/>
        <end position="379"/>
    </location>
</feature>
<dbReference type="InterPro" id="IPR023158">
    <property type="entry name" value="YerB-like_sf"/>
</dbReference>
<dbReference type="SUPFAM" id="SSF159774">
    <property type="entry name" value="YerB-like"/>
    <property type="match status" value="1"/>
</dbReference>
<dbReference type="Proteomes" id="UP000885744">
    <property type="component" value="Unassembled WGS sequence"/>
</dbReference>
<comment type="caution">
    <text evidence="4">The sequence shown here is derived from an EMBL/GenBank/DDBJ whole genome shotgun (WGS) entry which is preliminary data.</text>
</comment>
<dbReference type="EMBL" id="DRHH01000009">
    <property type="protein sequence ID" value="HEB13830.1"/>
    <property type="molecule type" value="Genomic_DNA"/>
</dbReference>